<organism evidence="1 2">
    <name type="scientific">Candidatus Wolfebacteria bacterium GW2011_GWC1_43_10</name>
    <dbReference type="NCBI Taxonomy" id="1619011"/>
    <lineage>
        <taxon>Bacteria</taxon>
        <taxon>Candidatus Wolfeibacteriota</taxon>
    </lineage>
</organism>
<name>A0A0G1C9F1_9BACT</name>
<dbReference type="InterPro" id="IPR008593">
    <property type="entry name" value="Dam_MeTrfase"/>
</dbReference>
<comment type="caution">
    <text evidence="1">The sequence shown here is derived from an EMBL/GenBank/DDBJ whole genome shotgun (WGS) entry which is preliminary data.</text>
</comment>
<dbReference type="GO" id="GO:0009007">
    <property type="term" value="F:site-specific DNA-methyltransferase (adenine-specific) activity"/>
    <property type="evidence" value="ECO:0007669"/>
    <property type="project" value="InterPro"/>
</dbReference>
<dbReference type="AlphaFoldDB" id="A0A0G1C9F1"/>
<reference evidence="1 2" key="1">
    <citation type="journal article" date="2015" name="Nature">
        <title>rRNA introns, odd ribosomes, and small enigmatic genomes across a large radiation of phyla.</title>
        <authorList>
            <person name="Brown C.T."/>
            <person name="Hug L.A."/>
            <person name="Thomas B.C."/>
            <person name="Sharon I."/>
            <person name="Castelle C.J."/>
            <person name="Singh A."/>
            <person name="Wilkins M.J."/>
            <person name="Williams K.H."/>
            <person name="Banfield J.F."/>
        </authorList>
    </citation>
    <scope>NUCLEOTIDE SEQUENCE [LARGE SCALE GENOMIC DNA]</scope>
</reference>
<dbReference type="Proteomes" id="UP000034810">
    <property type="component" value="Unassembled WGS sequence"/>
</dbReference>
<proteinExistence type="predicted"/>
<accession>A0A0G1C9F1</accession>
<protein>
    <submittedName>
        <fullName evidence="1">Uncharacterized protein</fullName>
    </submittedName>
</protein>
<dbReference type="Pfam" id="PF05869">
    <property type="entry name" value="Dam"/>
    <property type="match status" value="1"/>
</dbReference>
<evidence type="ECO:0000313" key="1">
    <source>
        <dbReference type="EMBL" id="KKS82059.1"/>
    </source>
</evidence>
<dbReference type="GO" id="GO:0003677">
    <property type="term" value="F:DNA binding"/>
    <property type="evidence" value="ECO:0007669"/>
    <property type="project" value="InterPro"/>
</dbReference>
<sequence>MTWPKNFILKNLKNEFPFTLDACASDNNALLPKYYTKENSCLDKEWTGEVAYCHPMFDMHIGDFVKKAFESKCITVMLLPASTHTRYFHKYIYNNPRCEVRFLEKPKRGFNFGHENGTFEEIKNGKVGYIKPLMIVIFRNDENK</sequence>
<evidence type="ECO:0000313" key="2">
    <source>
        <dbReference type="Proteomes" id="UP000034810"/>
    </source>
</evidence>
<dbReference type="EMBL" id="LCFA01000013">
    <property type="protein sequence ID" value="KKS82059.1"/>
    <property type="molecule type" value="Genomic_DNA"/>
</dbReference>
<gene>
    <name evidence="1" type="ORF">UV58_C0013G0002</name>
</gene>
<dbReference type="GO" id="GO:0009307">
    <property type="term" value="P:DNA restriction-modification system"/>
    <property type="evidence" value="ECO:0007669"/>
    <property type="project" value="InterPro"/>
</dbReference>